<reference evidence="3 4" key="1">
    <citation type="submission" date="2018-09" db="EMBL/GenBank/DDBJ databases">
        <title>Genomic investigation of the strawberry pathogen Phytophthora fragariae indicates pathogenicity is determined by transcriptional variation in three key races.</title>
        <authorList>
            <person name="Adams T.M."/>
            <person name="Armitage A.D."/>
            <person name="Sobczyk M.K."/>
            <person name="Bates H.J."/>
            <person name="Dunwell J.M."/>
            <person name="Nellist C.F."/>
            <person name="Harrison R.J."/>
        </authorList>
    </citation>
    <scope>NUCLEOTIDE SEQUENCE [LARGE SCALE GENOMIC DNA]</scope>
    <source>
        <strain evidence="3 4">SCRP249</strain>
    </source>
</reference>
<sequence>MTEPLKYTSDGVPKNWNGKDWQQYKWAMMIVFRKKKLVDVVDGAVTRDMLTSAETEADFDDRQLTIMQLIGMSLPADIFHQVRDKTTGTDMWKALCVIYESRANKTTMAHRAESIRHELEMLKLAPGGDVNKHLSKMFNLRTELLSLNYQFDDITMVELMLNSLPHQYEFESLKSGVRYNSADNFITPERTRELIRVADSRQKAYQVARGGQRVGPKTGGNGVEGNKPKTEEGQQHGNKTKDWKKKRVKKCYICDSTEHLRSDCPQKAKGSEGGGAHAAEQKRKPRANMTTRREDNESGGSSSEDEEANEATSLLDTLLLDAGTPDDVQNDEPGSTSDAGNLVDDQDDGISDGESDHEETESINNSRSSWWYFDTAANVHVTGNPLDYVTFTPDSHESQHVQGVTPALASRIAGVGTVELITNVDGEQAVVYLNDVFFVPGATHGLLSIGLAAEQGFDFDYYPQVQSFRREWHR</sequence>
<dbReference type="InterPro" id="IPR054722">
    <property type="entry name" value="PolX-like_BBD"/>
</dbReference>
<protein>
    <recommendedName>
        <fullName evidence="2">CCHC-type domain-containing protein</fullName>
    </recommendedName>
</protein>
<dbReference type="GO" id="GO:0003676">
    <property type="term" value="F:nucleic acid binding"/>
    <property type="evidence" value="ECO:0007669"/>
    <property type="project" value="InterPro"/>
</dbReference>
<evidence type="ECO:0000313" key="3">
    <source>
        <dbReference type="EMBL" id="KAE8960430.1"/>
    </source>
</evidence>
<dbReference type="Pfam" id="PF14223">
    <property type="entry name" value="Retrotran_gag_2"/>
    <property type="match status" value="1"/>
</dbReference>
<evidence type="ECO:0000256" key="1">
    <source>
        <dbReference type="SAM" id="MobiDB-lite"/>
    </source>
</evidence>
<dbReference type="EMBL" id="QXFV01006802">
    <property type="protein sequence ID" value="KAE8960430.1"/>
    <property type="molecule type" value="Genomic_DNA"/>
</dbReference>
<name>A0A6A3GTX4_9STRA</name>
<feature type="domain" description="CCHC-type" evidence="2">
    <location>
        <begin position="250"/>
        <end position="266"/>
    </location>
</feature>
<comment type="caution">
    <text evidence="3">The sequence shown here is derived from an EMBL/GenBank/DDBJ whole genome shotgun (WGS) entry which is preliminary data.</text>
</comment>
<organism evidence="3 4">
    <name type="scientific">Phytophthora rubi</name>
    <dbReference type="NCBI Taxonomy" id="129364"/>
    <lineage>
        <taxon>Eukaryota</taxon>
        <taxon>Sar</taxon>
        <taxon>Stramenopiles</taxon>
        <taxon>Oomycota</taxon>
        <taxon>Peronosporomycetes</taxon>
        <taxon>Peronosporales</taxon>
        <taxon>Peronosporaceae</taxon>
        <taxon>Phytophthora</taxon>
    </lineage>
</organism>
<accession>A0A6A3GTX4</accession>
<proteinExistence type="predicted"/>
<feature type="region of interest" description="Disordered" evidence="1">
    <location>
        <begin position="262"/>
        <end position="364"/>
    </location>
</feature>
<gene>
    <name evidence="3" type="ORF">PR001_g30388</name>
</gene>
<evidence type="ECO:0000313" key="4">
    <source>
        <dbReference type="Proteomes" id="UP000429607"/>
    </source>
</evidence>
<dbReference type="GO" id="GO:0008270">
    <property type="term" value="F:zinc ion binding"/>
    <property type="evidence" value="ECO:0007669"/>
    <property type="project" value="InterPro"/>
</dbReference>
<dbReference type="Pfam" id="PF00098">
    <property type="entry name" value="zf-CCHC"/>
    <property type="match status" value="1"/>
</dbReference>
<dbReference type="Pfam" id="PF22936">
    <property type="entry name" value="Pol_BBD"/>
    <property type="match status" value="1"/>
</dbReference>
<evidence type="ECO:0000259" key="2">
    <source>
        <dbReference type="SMART" id="SM00343"/>
    </source>
</evidence>
<dbReference type="AlphaFoldDB" id="A0A6A3GTX4"/>
<dbReference type="Proteomes" id="UP000429607">
    <property type="component" value="Unassembled WGS sequence"/>
</dbReference>
<dbReference type="SMART" id="SM00343">
    <property type="entry name" value="ZnF_C2HC"/>
    <property type="match status" value="1"/>
</dbReference>
<feature type="compositionally biased region" description="Low complexity" evidence="1">
    <location>
        <begin position="310"/>
        <end position="327"/>
    </location>
</feature>
<feature type="region of interest" description="Disordered" evidence="1">
    <location>
        <begin position="204"/>
        <end position="242"/>
    </location>
</feature>
<feature type="compositionally biased region" description="Acidic residues" evidence="1">
    <location>
        <begin position="344"/>
        <end position="361"/>
    </location>
</feature>
<dbReference type="InterPro" id="IPR001878">
    <property type="entry name" value="Znf_CCHC"/>
</dbReference>